<dbReference type="Pfam" id="PF00149">
    <property type="entry name" value="Metallophos"/>
    <property type="match status" value="1"/>
</dbReference>
<comment type="similarity">
    <text evidence="4">Belongs to the cyclic nucleotide phosphodiesterase class-III family.</text>
</comment>
<comment type="caution">
    <text evidence="6">The sequence shown here is derived from an EMBL/GenBank/DDBJ whole genome shotgun (WGS) entry which is preliminary data.</text>
</comment>
<dbReference type="Gene3D" id="3.60.21.10">
    <property type="match status" value="1"/>
</dbReference>
<dbReference type="PANTHER" id="PTHR42988:SF2">
    <property type="entry name" value="CYCLIC NUCLEOTIDE PHOSPHODIESTERASE CBUA0032-RELATED"/>
    <property type="match status" value="1"/>
</dbReference>
<reference evidence="6 7" key="1">
    <citation type="submission" date="2019-02" db="EMBL/GenBank/DDBJ databases">
        <title>Hansschlegelia quercus sp. nov., a novel methylotrophic bacterium from buds of oak (Quercus robur L.).</title>
        <authorList>
            <person name="Agafonova N.V."/>
            <person name="Kaparullina E.N."/>
            <person name="Grouzdev D.S."/>
            <person name="Doronina N.V."/>
        </authorList>
    </citation>
    <scope>NUCLEOTIDE SEQUENCE [LARGE SCALE GENOMIC DNA]</scope>
    <source>
        <strain evidence="6 7">Dub</strain>
    </source>
</reference>
<evidence type="ECO:0000256" key="3">
    <source>
        <dbReference type="ARBA" id="ARBA00023004"/>
    </source>
</evidence>
<accession>A0A4Q9GKW8</accession>
<gene>
    <name evidence="6" type="ORF">EYR15_01980</name>
</gene>
<keyword evidence="1" id="KW-0479">Metal-binding</keyword>
<dbReference type="OrthoDB" id="9794568at2"/>
<feature type="domain" description="Calcineurin-like phosphoesterase" evidence="5">
    <location>
        <begin position="4"/>
        <end position="224"/>
    </location>
</feature>
<dbReference type="RefSeq" id="WP_131001195.1">
    <property type="nucleotide sequence ID" value="NZ_JBHSZR010000002.1"/>
</dbReference>
<dbReference type="InterPro" id="IPR004843">
    <property type="entry name" value="Calcineurin-like_PHP"/>
</dbReference>
<evidence type="ECO:0000256" key="2">
    <source>
        <dbReference type="ARBA" id="ARBA00022801"/>
    </source>
</evidence>
<dbReference type="EMBL" id="SIUB01000001">
    <property type="protein sequence ID" value="TBN54943.1"/>
    <property type="molecule type" value="Genomic_DNA"/>
</dbReference>
<protein>
    <submittedName>
        <fullName evidence="6">Metallophosphoesterase</fullName>
    </submittedName>
</protein>
<evidence type="ECO:0000259" key="5">
    <source>
        <dbReference type="Pfam" id="PF00149"/>
    </source>
</evidence>
<dbReference type="GO" id="GO:0016787">
    <property type="term" value="F:hydrolase activity"/>
    <property type="evidence" value="ECO:0007669"/>
    <property type="project" value="UniProtKB-KW"/>
</dbReference>
<dbReference type="InterPro" id="IPR029052">
    <property type="entry name" value="Metallo-depent_PP-like"/>
</dbReference>
<evidence type="ECO:0000313" key="6">
    <source>
        <dbReference type="EMBL" id="TBN54943.1"/>
    </source>
</evidence>
<dbReference type="GO" id="GO:0046872">
    <property type="term" value="F:metal ion binding"/>
    <property type="evidence" value="ECO:0007669"/>
    <property type="project" value="UniProtKB-KW"/>
</dbReference>
<dbReference type="Proteomes" id="UP000291613">
    <property type="component" value="Unassembled WGS sequence"/>
</dbReference>
<proteinExistence type="inferred from homology"/>
<dbReference type="SUPFAM" id="SSF56300">
    <property type="entry name" value="Metallo-dependent phosphatases"/>
    <property type="match status" value="1"/>
</dbReference>
<keyword evidence="2" id="KW-0378">Hydrolase</keyword>
<evidence type="ECO:0000313" key="7">
    <source>
        <dbReference type="Proteomes" id="UP000291613"/>
    </source>
</evidence>
<name>A0A4Q9GKW8_9HYPH</name>
<organism evidence="6 7">
    <name type="scientific">Hansschlegelia quercus</name>
    <dbReference type="NCBI Taxonomy" id="2528245"/>
    <lineage>
        <taxon>Bacteria</taxon>
        <taxon>Pseudomonadati</taxon>
        <taxon>Pseudomonadota</taxon>
        <taxon>Alphaproteobacteria</taxon>
        <taxon>Hyphomicrobiales</taxon>
        <taxon>Methylopilaceae</taxon>
        <taxon>Hansschlegelia</taxon>
    </lineage>
</organism>
<keyword evidence="3" id="KW-0408">Iron</keyword>
<sequence length="293" mass="31860">MTVIAHLSDPHLGPLPSFSIFDLMSKRGLGAINYFRRRRKWHDMAVFDQIVADIVEEEPDAVACTGDLTNLALEKEFVPAAVFLGRLGEPERVAAIPGNHDAYVSTAASAPARVWGANMSSDDGRVGFPFVRRHGKVALIGLSSAVPTWPLAATGEVGAIQRDAVGPMLKGLKEEGFFRMLLVHHPLAEDDTPWMRRLRDAALLREIVAREGAELVLHGHNHEPTRREIAGPDGPVPVIGVPSCSAGPLSHEPLAGYNLYDVEGEPGAWRCEVTTRGLTPDGQIEETDRYMLG</sequence>
<dbReference type="AlphaFoldDB" id="A0A4Q9GKW8"/>
<dbReference type="InterPro" id="IPR050884">
    <property type="entry name" value="CNP_phosphodiesterase-III"/>
</dbReference>
<evidence type="ECO:0000256" key="1">
    <source>
        <dbReference type="ARBA" id="ARBA00022723"/>
    </source>
</evidence>
<dbReference type="PANTHER" id="PTHR42988">
    <property type="entry name" value="PHOSPHOHYDROLASE"/>
    <property type="match status" value="1"/>
</dbReference>
<keyword evidence="7" id="KW-1185">Reference proteome</keyword>
<evidence type="ECO:0000256" key="4">
    <source>
        <dbReference type="ARBA" id="ARBA00025742"/>
    </source>
</evidence>